<evidence type="ECO:0000256" key="5">
    <source>
        <dbReference type="ARBA" id="ARBA00022490"/>
    </source>
</evidence>
<dbReference type="PANTHER" id="PTHR28520">
    <property type="entry name" value="MITOTIC-SPINDLE ORGANIZING PROTEIN 1"/>
    <property type="match status" value="1"/>
</dbReference>
<dbReference type="InterPro" id="IPR022214">
    <property type="entry name" value="MZT1"/>
</dbReference>
<evidence type="ECO:0000256" key="7">
    <source>
        <dbReference type="ARBA" id="ARBA00029810"/>
    </source>
</evidence>
<evidence type="ECO:0000256" key="1">
    <source>
        <dbReference type="ARBA" id="ARBA00003060"/>
    </source>
</evidence>
<proteinExistence type="inferred from homology"/>
<evidence type="ECO:0000256" key="2">
    <source>
        <dbReference type="ARBA" id="ARBA00004267"/>
    </source>
</evidence>
<dbReference type="AlphaFoldDB" id="A0A1Y2BGR4"/>
<dbReference type="GO" id="GO:0044732">
    <property type="term" value="C:mitotic spindle pole body"/>
    <property type="evidence" value="ECO:0007669"/>
    <property type="project" value="TreeGrafter"/>
</dbReference>
<sequence>MSSASDEARLENARETIDTLHDLSQLLQTGLDKQTLSICVGMIEAGANPDTLAAVIKELRREGQGLQLEQSGV</sequence>
<protein>
    <recommendedName>
        <fullName evidence="4">Mitotic-spindle organizing protein 1</fullName>
    </recommendedName>
    <alternativeName>
        <fullName evidence="7">Mitotic-spindle organizing protein associated with a ring of gamma-tubulin 1</fullName>
    </alternativeName>
</protein>
<comment type="similarity">
    <text evidence="3">Belongs to the MOZART1 family.</text>
</comment>
<accession>A0A1Y2BGR4</accession>
<gene>
    <name evidence="8" type="ORF">BCR39DRAFT_556757</name>
</gene>
<organism evidence="8 9">
    <name type="scientific">Naematelia encephala</name>
    <dbReference type="NCBI Taxonomy" id="71784"/>
    <lineage>
        <taxon>Eukaryota</taxon>
        <taxon>Fungi</taxon>
        <taxon>Dikarya</taxon>
        <taxon>Basidiomycota</taxon>
        <taxon>Agaricomycotina</taxon>
        <taxon>Tremellomycetes</taxon>
        <taxon>Tremellales</taxon>
        <taxon>Naemateliaceae</taxon>
        <taxon>Naematelia</taxon>
    </lineage>
</organism>
<dbReference type="OrthoDB" id="48571at2759"/>
<dbReference type="EMBL" id="MCFC01000004">
    <property type="protein sequence ID" value="ORY33964.1"/>
    <property type="molecule type" value="Genomic_DNA"/>
</dbReference>
<dbReference type="STRING" id="71784.A0A1Y2BGR4"/>
<dbReference type="Proteomes" id="UP000193986">
    <property type="component" value="Unassembled WGS sequence"/>
</dbReference>
<dbReference type="GO" id="GO:0051415">
    <property type="term" value="P:microtubule nucleation by interphase microtubule organizing center"/>
    <property type="evidence" value="ECO:0007669"/>
    <property type="project" value="TreeGrafter"/>
</dbReference>
<reference evidence="8 9" key="1">
    <citation type="submission" date="2016-07" db="EMBL/GenBank/DDBJ databases">
        <title>Pervasive Adenine N6-methylation of Active Genes in Fungi.</title>
        <authorList>
            <consortium name="DOE Joint Genome Institute"/>
            <person name="Mondo S.J."/>
            <person name="Dannebaum R.O."/>
            <person name="Kuo R.C."/>
            <person name="Labutti K."/>
            <person name="Haridas S."/>
            <person name="Kuo A."/>
            <person name="Salamov A."/>
            <person name="Ahrendt S.R."/>
            <person name="Lipzen A."/>
            <person name="Sullivan W."/>
            <person name="Andreopoulos W.B."/>
            <person name="Clum A."/>
            <person name="Lindquist E."/>
            <person name="Daum C."/>
            <person name="Ramamoorthy G.K."/>
            <person name="Gryganskyi A."/>
            <person name="Culley D."/>
            <person name="Magnuson J.K."/>
            <person name="James T.Y."/>
            <person name="O'Malley M.A."/>
            <person name="Stajich J.E."/>
            <person name="Spatafora J.W."/>
            <person name="Visel A."/>
            <person name="Grigoriev I.V."/>
        </authorList>
    </citation>
    <scope>NUCLEOTIDE SEQUENCE [LARGE SCALE GENOMIC DNA]</scope>
    <source>
        <strain evidence="8 9">68-887.2</strain>
    </source>
</reference>
<keyword evidence="6" id="KW-0206">Cytoskeleton</keyword>
<dbReference type="Pfam" id="PF12554">
    <property type="entry name" value="MOZART1"/>
    <property type="match status" value="1"/>
</dbReference>
<keyword evidence="5" id="KW-0963">Cytoplasm</keyword>
<dbReference type="InParanoid" id="A0A1Y2BGR4"/>
<dbReference type="FunCoup" id="A0A1Y2BGR4">
    <property type="interactions" value="111"/>
</dbReference>
<name>A0A1Y2BGR4_9TREE</name>
<comment type="caution">
    <text evidence="8">The sequence shown here is derived from an EMBL/GenBank/DDBJ whole genome shotgun (WGS) entry which is preliminary data.</text>
</comment>
<dbReference type="GO" id="GO:0031021">
    <property type="term" value="C:interphase microtubule organizing center"/>
    <property type="evidence" value="ECO:0007669"/>
    <property type="project" value="TreeGrafter"/>
</dbReference>
<keyword evidence="9" id="KW-1185">Reference proteome</keyword>
<dbReference type="GO" id="GO:0090307">
    <property type="term" value="P:mitotic spindle assembly"/>
    <property type="evidence" value="ECO:0007669"/>
    <property type="project" value="TreeGrafter"/>
</dbReference>
<comment type="subcellular location">
    <subcellularLocation>
        <location evidence="2">Cytoplasm</location>
        <location evidence="2">Cytoskeleton</location>
        <location evidence="2">Microtubule organizing center</location>
    </subcellularLocation>
</comment>
<evidence type="ECO:0000313" key="8">
    <source>
        <dbReference type="EMBL" id="ORY33964.1"/>
    </source>
</evidence>
<evidence type="ECO:0000313" key="9">
    <source>
        <dbReference type="Proteomes" id="UP000193986"/>
    </source>
</evidence>
<comment type="function">
    <text evidence="1">Required for gamma-tubulin complex recruitment to the microtubule organizing center (MTOC).</text>
</comment>
<evidence type="ECO:0000256" key="6">
    <source>
        <dbReference type="ARBA" id="ARBA00023212"/>
    </source>
</evidence>
<dbReference type="GO" id="GO:0033566">
    <property type="term" value="P:gamma-tubulin complex localization"/>
    <property type="evidence" value="ECO:0007669"/>
    <property type="project" value="InterPro"/>
</dbReference>
<evidence type="ECO:0000256" key="3">
    <source>
        <dbReference type="ARBA" id="ARBA00011015"/>
    </source>
</evidence>
<evidence type="ECO:0000256" key="4">
    <source>
        <dbReference type="ARBA" id="ARBA00016992"/>
    </source>
</evidence>
<dbReference type="PANTHER" id="PTHR28520:SF2">
    <property type="entry name" value="MITOTIC-SPINDLE ORGANIZING PROTEIN 1"/>
    <property type="match status" value="1"/>
</dbReference>
<dbReference type="GO" id="GO:0005819">
    <property type="term" value="C:spindle"/>
    <property type="evidence" value="ECO:0007669"/>
    <property type="project" value="TreeGrafter"/>
</dbReference>
<dbReference type="GO" id="GO:0000931">
    <property type="term" value="C:gamma-tubulin ring complex"/>
    <property type="evidence" value="ECO:0007669"/>
    <property type="project" value="InterPro"/>
</dbReference>